<keyword evidence="2" id="KW-1185">Reference proteome</keyword>
<dbReference type="EMBL" id="KB446561">
    <property type="protein sequence ID" value="EME80678.1"/>
    <property type="molecule type" value="Genomic_DNA"/>
</dbReference>
<protein>
    <submittedName>
        <fullName evidence="1">Uncharacterized protein</fullName>
    </submittedName>
</protein>
<dbReference type="RefSeq" id="XP_007929562.1">
    <property type="nucleotide sequence ID" value="XM_007931371.1"/>
</dbReference>
<evidence type="ECO:0000313" key="2">
    <source>
        <dbReference type="Proteomes" id="UP000016932"/>
    </source>
</evidence>
<organism evidence="1 2">
    <name type="scientific">Pseudocercospora fijiensis (strain CIRAD86)</name>
    <name type="common">Black leaf streak disease fungus</name>
    <name type="synonym">Mycosphaerella fijiensis</name>
    <dbReference type="NCBI Taxonomy" id="383855"/>
    <lineage>
        <taxon>Eukaryota</taxon>
        <taxon>Fungi</taxon>
        <taxon>Dikarya</taxon>
        <taxon>Ascomycota</taxon>
        <taxon>Pezizomycotina</taxon>
        <taxon>Dothideomycetes</taxon>
        <taxon>Dothideomycetidae</taxon>
        <taxon>Mycosphaerellales</taxon>
        <taxon>Mycosphaerellaceae</taxon>
        <taxon>Pseudocercospora</taxon>
    </lineage>
</organism>
<dbReference type="Proteomes" id="UP000016932">
    <property type="component" value="Unassembled WGS sequence"/>
</dbReference>
<dbReference type="VEuPathDB" id="FungiDB:MYCFIDRAFT_177610"/>
<reference evidence="1 2" key="1">
    <citation type="journal article" date="2012" name="PLoS Pathog.">
        <title>Diverse lifestyles and strategies of plant pathogenesis encoded in the genomes of eighteen Dothideomycetes fungi.</title>
        <authorList>
            <person name="Ohm R.A."/>
            <person name="Feau N."/>
            <person name="Henrissat B."/>
            <person name="Schoch C.L."/>
            <person name="Horwitz B.A."/>
            <person name="Barry K.W."/>
            <person name="Condon B.J."/>
            <person name="Copeland A.C."/>
            <person name="Dhillon B."/>
            <person name="Glaser F."/>
            <person name="Hesse C.N."/>
            <person name="Kosti I."/>
            <person name="LaButti K."/>
            <person name="Lindquist E.A."/>
            <person name="Lucas S."/>
            <person name="Salamov A.A."/>
            <person name="Bradshaw R.E."/>
            <person name="Ciuffetti L."/>
            <person name="Hamelin R.C."/>
            <person name="Kema G.H.J."/>
            <person name="Lawrence C."/>
            <person name="Scott J.A."/>
            <person name="Spatafora J.W."/>
            <person name="Turgeon B.G."/>
            <person name="de Wit P.J.G.M."/>
            <person name="Zhong S."/>
            <person name="Goodwin S.B."/>
            <person name="Grigoriev I.V."/>
        </authorList>
    </citation>
    <scope>NUCLEOTIDE SEQUENCE [LARGE SCALE GENOMIC DNA]</scope>
    <source>
        <strain evidence="1 2">CIRAD86</strain>
    </source>
</reference>
<evidence type="ECO:0000313" key="1">
    <source>
        <dbReference type="EMBL" id="EME80678.1"/>
    </source>
</evidence>
<dbReference type="HOGENOM" id="CLU_966846_0_0_1"/>
<name>M3AU64_PSEFD</name>
<dbReference type="KEGG" id="pfj:MYCFIDRAFT_177610"/>
<sequence length="288" mass="31214">MDLDIRIPLEPNFLPNTIAEIVATGGIRYSDFLTDSETEWTVTTQYSFPLRHTLATVPSAWAAWTRARTTVAIRSGATWAVANPTSKTSISLPLRPAATTSTPVVFTRRRNRVAVSTNLQKARNVNFAITRMMNGEFSLPSTRSIRLQSYDLSESLVIAAYALRTRISTYNAPENGADNLQITQHGPTVLTAIISLARASDGARVDVHGFLTQLSARATRVTYGIYTKRPGRDPPAQAITLQSFASEGGREGRGGGANAQVSDAGFRRAVICDAVTVRIGEMDAATRV</sequence>
<dbReference type="OrthoDB" id="10501939at2759"/>
<proteinExistence type="predicted"/>
<gene>
    <name evidence="1" type="ORF">MYCFIDRAFT_177610</name>
</gene>
<dbReference type="AlphaFoldDB" id="M3AU64"/>
<accession>M3AU64</accession>
<dbReference type="GeneID" id="19333814"/>